<comment type="caution">
    <text evidence="2">The sequence shown here is derived from an EMBL/GenBank/DDBJ whole genome shotgun (WGS) entry which is preliminary data.</text>
</comment>
<protein>
    <submittedName>
        <fullName evidence="2">Uncharacterized protein</fullName>
    </submittedName>
</protein>
<dbReference type="Proteomes" id="UP001367508">
    <property type="component" value="Unassembled WGS sequence"/>
</dbReference>
<gene>
    <name evidence="2" type="ORF">VNO77_02477</name>
</gene>
<evidence type="ECO:0000313" key="2">
    <source>
        <dbReference type="EMBL" id="KAK7360481.1"/>
    </source>
</evidence>
<dbReference type="AlphaFoldDB" id="A0AAN9MTV3"/>
<keyword evidence="3" id="KW-1185">Reference proteome</keyword>
<accession>A0AAN9MTV3</accession>
<proteinExistence type="predicted"/>
<sequence>MWSTPSLYEQRSQKPRISPYSYERWAGLAWFRAWPWSVPASLRERNNFGYLRSQQLSPQVPGSPVIGTAYASAFFFRRDHSFLASSRASSVDSKFYIHRTRGQPNEDMSHLTPGAASRGSPLRHYRPSSSLLDARASVIGLSMLSMASRSSRQRCPLPCYMLGGKKVNARPNHNTPRLATI</sequence>
<reference evidence="2 3" key="1">
    <citation type="submission" date="2024-01" db="EMBL/GenBank/DDBJ databases">
        <title>The genomes of 5 underutilized Papilionoideae crops provide insights into root nodulation and disease resistanc.</title>
        <authorList>
            <person name="Jiang F."/>
        </authorList>
    </citation>
    <scope>NUCLEOTIDE SEQUENCE [LARGE SCALE GENOMIC DNA]</scope>
    <source>
        <strain evidence="2">LVBAO_FW01</strain>
        <tissue evidence="2">Leaves</tissue>
    </source>
</reference>
<evidence type="ECO:0000256" key="1">
    <source>
        <dbReference type="SAM" id="MobiDB-lite"/>
    </source>
</evidence>
<organism evidence="2 3">
    <name type="scientific">Canavalia gladiata</name>
    <name type="common">Sword bean</name>
    <name type="synonym">Dolichos gladiatus</name>
    <dbReference type="NCBI Taxonomy" id="3824"/>
    <lineage>
        <taxon>Eukaryota</taxon>
        <taxon>Viridiplantae</taxon>
        <taxon>Streptophyta</taxon>
        <taxon>Embryophyta</taxon>
        <taxon>Tracheophyta</taxon>
        <taxon>Spermatophyta</taxon>
        <taxon>Magnoliopsida</taxon>
        <taxon>eudicotyledons</taxon>
        <taxon>Gunneridae</taxon>
        <taxon>Pentapetalae</taxon>
        <taxon>rosids</taxon>
        <taxon>fabids</taxon>
        <taxon>Fabales</taxon>
        <taxon>Fabaceae</taxon>
        <taxon>Papilionoideae</taxon>
        <taxon>50 kb inversion clade</taxon>
        <taxon>NPAAA clade</taxon>
        <taxon>indigoferoid/millettioid clade</taxon>
        <taxon>Phaseoleae</taxon>
        <taxon>Canavalia</taxon>
    </lineage>
</organism>
<dbReference type="EMBL" id="JAYMYQ010000001">
    <property type="protein sequence ID" value="KAK7360481.1"/>
    <property type="molecule type" value="Genomic_DNA"/>
</dbReference>
<name>A0AAN9MTV3_CANGL</name>
<evidence type="ECO:0000313" key="3">
    <source>
        <dbReference type="Proteomes" id="UP001367508"/>
    </source>
</evidence>
<feature type="region of interest" description="Disordered" evidence="1">
    <location>
        <begin position="103"/>
        <end position="123"/>
    </location>
</feature>